<dbReference type="EMBL" id="JAAAMJ010000005">
    <property type="protein sequence ID" value="NDV86935.1"/>
    <property type="molecule type" value="Genomic_DNA"/>
</dbReference>
<dbReference type="SUPFAM" id="SSF103473">
    <property type="entry name" value="MFS general substrate transporter"/>
    <property type="match status" value="1"/>
</dbReference>
<dbReference type="InterPro" id="IPR036259">
    <property type="entry name" value="MFS_trans_sf"/>
</dbReference>
<evidence type="ECO:0000256" key="3">
    <source>
        <dbReference type="ARBA" id="ARBA00023136"/>
    </source>
</evidence>
<protein>
    <submittedName>
        <fullName evidence="6">MFS transporter</fullName>
    </submittedName>
</protein>
<evidence type="ECO:0000256" key="4">
    <source>
        <dbReference type="SAM" id="Phobius"/>
    </source>
</evidence>
<organism evidence="6 7">
    <name type="scientific">Aurantimonas aggregata</name>
    <dbReference type="NCBI Taxonomy" id="2047720"/>
    <lineage>
        <taxon>Bacteria</taxon>
        <taxon>Pseudomonadati</taxon>
        <taxon>Pseudomonadota</taxon>
        <taxon>Alphaproteobacteria</taxon>
        <taxon>Hyphomicrobiales</taxon>
        <taxon>Aurantimonadaceae</taxon>
        <taxon>Aurantimonas</taxon>
    </lineage>
</organism>
<keyword evidence="7" id="KW-1185">Reference proteome</keyword>
<keyword evidence="2 4" id="KW-1133">Transmembrane helix</keyword>
<dbReference type="PROSITE" id="PS50850">
    <property type="entry name" value="MFS"/>
    <property type="match status" value="1"/>
</dbReference>
<sequence length="407" mass="42122">MTGIARGVAENAARRNALVLATAQAVVGSAGPIAISIGGLAGFWLLAADKSFATLPVTGYNLGVALGAIPAAALMRAIGRRHGFVAGSLITATGALCAALALFQQSFWLFALALVMVGTGGSFTQQYRFAAADGAPRTYQPRAIAIVLAGGIFAAVIGPQAVRFTDGLFFPVEFAGAFFALAVLGLIGAAVLSFLRVPPVSSENHVDDAIPPRPLAAIVRQPRFLVGLLCGVGTYATMSFVMTGAPLAMVGCGLSRDVSVLGIQWHVLAMFGPSFFTGRLIARFGKTRIVATGMLLLAASAAVSLAGLAIWNFWLGLVLLGLGWNFGFIGATAMVAETYRPSERNKTQGLHDMVLFGCVAAASLLSGRIYVAAGWETMNFVVFPVVATCLAALALQAIRGRRVAAEG</sequence>
<evidence type="ECO:0000259" key="5">
    <source>
        <dbReference type="PROSITE" id="PS50850"/>
    </source>
</evidence>
<feature type="transmembrane region" description="Helical" evidence="4">
    <location>
        <begin position="21"/>
        <end position="47"/>
    </location>
</feature>
<keyword evidence="1 4" id="KW-0812">Transmembrane</keyword>
<feature type="transmembrane region" description="Helical" evidence="4">
    <location>
        <begin position="224"/>
        <end position="243"/>
    </location>
</feature>
<dbReference type="Gene3D" id="1.20.1250.20">
    <property type="entry name" value="MFS general substrate transporter like domains"/>
    <property type="match status" value="1"/>
</dbReference>
<accession>A0A6L9MGJ2</accession>
<feature type="transmembrane region" description="Helical" evidence="4">
    <location>
        <begin position="289"/>
        <end position="311"/>
    </location>
</feature>
<dbReference type="InterPro" id="IPR020846">
    <property type="entry name" value="MFS_dom"/>
</dbReference>
<comment type="caution">
    <text evidence="6">The sequence shown here is derived from an EMBL/GenBank/DDBJ whole genome shotgun (WGS) entry which is preliminary data.</text>
</comment>
<proteinExistence type="predicted"/>
<feature type="transmembrane region" description="Helical" evidence="4">
    <location>
        <begin position="377"/>
        <end position="398"/>
    </location>
</feature>
<evidence type="ECO:0000313" key="7">
    <source>
        <dbReference type="Proteomes" id="UP000476332"/>
    </source>
</evidence>
<dbReference type="Proteomes" id="UP000476332">
    <property type="component" value="Unassembled WGS sequence"/>
</dbReference>
<keyword evidence="3 4" id="KW-0472">Membrane</keyword>
<feature type="transmembrane region" description="Helical" evidence="4">
    <location>
        <begin position="143"/>
        <end position="162"/>
    </location>
</feature>
<gene>
    <name evidence="6" type="ORF">GTW51_09490</name>
</gene>
<dbReference type="RefSeq" id="WP_163043678.1">
    <property type="nucleotide sequence ID" value="NZ_JAAAMJ010000005.1"/>
</dbReference>
<reference evidence="6 7" key="1">
    <citation type="submission" date="2020-01" db="EMBL/GenBank/DDBJ databases">
        <title>Genomes of bacteria type strains.</title>
        <authorList>
            <person name="Chen J."/>
            <person name="Zhu S."/>
            <person name="Chen J."/>
        </authorList>
    </citation>
    <scope>NUCLEOTIDE SEQUENCE [LARGE SCALE GENOMIC DNA]</scope>
    <source>
        <strain evidence="6 7">KCTC 52919</strain>
    </source>
</reference>
<dbReference type="PANTHER" id="PTHR23534">
    <property type="entry name" value="MFS PERMEASE"/>
    <property type="match status" value="1"/>
</dbReference>
<dbReference type="GO" id="GO:0022857">
    <property type="term" value="F:transmembrane transporter activity"/>
    <property type="evidence" value="ECO:0007669"/>
    <property type="project" value="InterPro"/>
</dbReference>
<evidence type="ECO:0000256" key="2">
    <source>
        <dbReference type="ARBA" id="ARBA00022989"/>
    </source>
</evidence>
<feature type="transmembrane region" description="Helical" evidence="4">
    <location>
        <begin position="174"/>
        <end position="195"/>
    </location>
</feature>
<feature type="transmembrane region" description="Helical" evidence="4">
    <location>
        <begin position="349"/>
        <end position="371"/>
    </location>
</feature>
<name>A0A6L9MGJ2_9HYPH</name>
<dbReference type="AlphaFoldDB" id="A0A6L9MGJ2"/>
<feature type="transmembrane region" description="Helical" evidence="4">
    <location>
        <begin position="59"/>
        <end position="77"/>
    </location>
</feature>
<feature type="transmembrane region" description="Helical" evidence="4">
    <location>
        <begin position="109"/>
        <end position="131"/>
    </location>
</feature>
<feature type="transmembrane region" description="Helical" evidence="4">
    <location>
        <begin position="263"/>
        <end position="282"/>
    </location>
</feature>
<dbReference type="InterPro" id="IPR011701">
    <property type="entry name" value="MFS"/>
</dbReference>
<evidence type="ECO:0000256" key="1">
    <source>
        <dbReference type="ARBA" id="ARBA00022692"/>
    </source>
</evidence>
<feature type="transmembrane region" description="Helical" evidence="4">
    <location>
        <begin position="317"/>
        <end position="337"/>
    </location>
</feature>
<feature type="domain" description="Major facilitator superfamily (MFS) profile" evidence="5">
    <location>
        <begin position="215"/>
        <end position="407"/>
    </location>
</feature>
<dbReference type="PANTHER" id="PTHR23534:SF1">
    <property type="entry name" value="MAJOR FACILITATOR SUPERFAMILY PROTEIN"/>
    <property type="match status" value="1"/>
</dbReference>
<dbReference type="Pfam" id="PF07690">
    <property type="entry name" value="MFS_1"/>
    <property type="match status" value="2"/>
</dbReference>
<evidence type="ECO:0000313" key="6">
    <source>
        <dbReference type="EMBL" id="NDV86935.1"/>
    </source>
</evidence>
<feature type="transmembrane region" description="Helical" evidence="4">
    <location>
        <begin position="84"/>
        <end position="103"/>
    </location>
</feature>